<dbReference type="CDD" id="cd00303">
    <property type="entry name" value="retropepsin_like"/>
    <property type="match status" value="1"/>
</dbReference>
<dbReference type="Pfam" id="PF03732">
    <property type="entry name" value="Retrotrans_gag"/>
    <property type="match status" value="1"/>
</dbReference>
<dbReference type="EMBL" id="PGOL01000047">
    <property type="protein sequence ID" value="PKI78461.1"/>
    <property type="molecule type" value="Genomic_DNA"/>
</dbReference>
<dbReference type="Proteomes" id="UP000233551">
    <property type="component" value="Unassembled WGS sequence"/>
</dbReference>
<keyword evidence="4" id="KW-1185">Reference proteome</keyword>
<dbReference type="AlphaFoldDB" id="A0A2I0LCQ5"/>
<dbReference type="PANTHER" id="PTHR32108:SF9">
    <property type="entry name" value="REVERSE TRANSCRIPTASE RNASE H-LIKE DOMAIN-CONTAINING PROTEIN"/>
    <property type="match status" value="1"/>
</dbReference>
<gene>
    <name evidence="3" type="ORF">CRG98_001101</name>
</gene>
<proteinExistence type="predicted"/>
<evidence type="ECO:0000256" key="1">
    <source>
        <dbReference type="SAM" id="MobiDB-lite"/>
    </source>
</evidence>
<feature type="region of interest" description="Disordered" evidence="1">
    <location>
        <begin position="142"/>
        <end position="171"/>
    </location>
</feature>
<comment type="caution">
    <text evidence="3">The sequence shown here is derived from an EMBL/GenBank/DDBJ whole genome shotgun (WGS) entry which is preliminary data.</text>
</comment>
<protein>
    <recommendedName>
        <fullName evidence="2">Retrotransposon gag domain-containing protein</fullName>
    </recommendedName>
</protein>
<evidence type="ECO:0000313" key="3">
    <source>
        <dbReference type="EMBL" id="PKI78461.1"/>
    </source>
</evidence>
<organism evidence="3 4">
    <name type="scientific">Punica granatum</name>
    <name type="common">Pomegranate</name>
    <dbReference type="NCBI Taxonomy" id="22663"/>
    <lineage>
        <taxon>Eukaryota</taxon>
        <taxon>Viridiplantae</taxon>
        <taxon>Streptophyta</taxon>
        <taxon>Embryophyta</taxon>
        <taxon>Tracheophyta</taxon>
        <taxon>Spermatophyta</taxon>
        <taxon>Magnoliopsida</taxon>
        <taxon>eudicotyledons</taxon>
        <taxon>Gunneridae</taxon>
        <taxon>Pentapetalae</taxon>
        <taxon>rosids</taxon>
        <taxon>malvids</taxon>
        <taxon>Myrtales</taxon>
        <taxon>Lythraceae</taxon>
        <taxon>Punica</taxon>
    </lineage>
</organism>
<sequence length="884" mass="99837">MTIGCPSVIGLPLISHLGSTLVSPTRVITQLGGLQDIPTYADRTPYQLTWADATVSLLNRSLRVREFRRLWGTHIIQELYFPKHPIDDERPFQLRQRMWRSSIRKDSHLFVSYRASERVGSDSRTHSELRQGDSVFERYAGPSAGESAQGLPSLGSVANTQNPTNIPPENEQERRMRRMEETIQAHQAGTSRLDYGDFNWNLFPSMRLPPKIKIPNFKRYDGTKDLRHHLRHYQSKMFQYWDYEEFIIQTFQDSLMGPALDWFMTLKAEDIPTWADLSRKFLNQYRFCVETPPTLLELSTMEMNENQAFEAYVTEWRGKAAKHIPPISEIQQVQLFHSTLKGVNYLHLLSHASPFFELIEAGKNLDMGIKLGRTEGLTRKKEGEAPKKQVTGTSRRTKDATYMHAPCIMLHPTSHNKRIIQPRHSSFSRNHHNNTPQSKAKPRLRDLLSRRNGLLLCKLNRAILPHLAYANNSFLPASLSHIYRQLLVKPPNVRINPLLDHGSSLGPTINMISIYAIGEEEEAQESPAPFVIEVASAPFIINVPEKEPYQDSRVPWNYGGEVANAEQELSAMGITHSGRVYQGLELANNGKASTVALNDNLRAASTPTKKVSKEEAEAFMRVIKASEYKVVEQMGKSPAHISLLALLLSSKQHRDAVLKVLTAAQVPKETASEKIEETMNVDMSRIRASKMTVRAFDGSRRDVNREIVLLIDVGLYSFSVTFQILEILNAFSLLLGRPWIHVVGAVPSSLHQKLKFFVEGKLITVNGEEDYTIYKETTVPNARRGKHLHRLAAHYGKLSRGILVPPLLQFFPGPPLVVGGTSDDTPTESEDSSSDTIEAPFVLSDVYAITKETSSKAPIRWAQENEELNNWTAIPCYSVVVANV</sequence>
<dbReference type="PANTHER" id="PTHR32108">
    <property type="entry name" value="DNA-DIRECTED RNA POLYMERASE SUBUNIT ALPHA"/>
    <property type="match status" value="1"/>
</dbReference>
<evidence type="ECO:0000259" key="2">
    <source>
        <dbReference type="Pfam" id="PF03732"/>
    </source>
</evidence>
<accession>A0A2I0LCQ5</accession>
<reference evidence="3 4" key="1">
    <citation type="submission" date="2017-11" db="EMBL/GenBank/DDBJ databases">
        <title>De-novo sequencing of pomegranate (Punica granatum L.) genome.</title>
        <authorList>
            <person name="Akparov Z."/>
            <person name="Amiraslanov A."/>
            <person name="Hajiyeva S."/>
            <person name="Abbasov M."/>
            <person name="Kaur K."/>
            <person name="Hamwieh A."/>
            <person name="Solovyev V."/>
            <person name="Salamov A."/>
            <person name="Braich B."/>
            <person name="Kosarev P."/>
            <person name="Mahmoud A."/>
            <person name="Hajiyev E."/>
            <person name="Babayeva S."/>
            <person name="Izzatullayeva V."/>
            <person name="Mammadov A."/>
            <person name="Mammadov A."/>
            <person name="Sharifova S."/>
            <person name="Ojaghi J."/>
            <person name="Eynullazada K."/>
            <person name="Bayramov B."/>
            <person name="Abdulazimova A."/>
            <person name="Shahmuradov I."/>
        </authorList>
    </citation>
    <scope>NUCLEOTIDE SEQUENCE [LARGE SCALE GENOMIC DNA]</scope>
    <source>
        <strain evidence="4">cv. AG2017</strain>
        <tissue evidence="3">Leaf</tissue>
    </source>
</reference>
<name>A0A2I0LCQ5_PUNGR</name>
<feature type="domain" description="Retrotransposon gag" evidence="2">
    <location>
        <begin position="254"/>
        <end position="317"/>
    </location>
</feature>
<evidence type="ECO:0000313" key="4">
    <source>
        <dbReference type="Proteomes" id="UP000233551"/>
    </source>
</evidence>
<dbReference type="InterPro" id="IPR005162">
    <property type="entry name" value="Retrotrans_gag_dom"/>
</dbReference>